<accession>V5WDH6</accession>
<dbReference type="InterPro" id="IPR002505">
    <property type="entry name" value="PTA_PTB"/>
</dbReference>
<dbReference type="RefSeq" id="WP_024266774.1">
    <property type="nucleotide sequence ID" value="NC_023035.1"/>
</dbReference>
<dbReference type="PIRSF" id="PIRSF000428">
    <property type="entry name" value="P_Ac_trans"/>
    <property type="match status" value="1"/>
</dbReference>
<dbReference type="Pfam" id="PF01515">
    <property type="entry name" value="PTA_PTB"/>
    <property type="match status" value="1"/>
</dbReference>
<evidence type="ECO:0000256" key="2">
    <source>
        <dbReference type="ARBA" id="ARBA00022679"/>
    </source>
</evidence>
<dbReference type="STRING" id="1307761.L21SP2_0410"/>
<evidence type="ECO:0000256" key="3">
    <source>
        <dbReference type="ARBA" id="ARBA00023315"/>
    </source>
</evidence>
<dbReference type="PANTHER" id="PTHR43356">
    <property type="entry name" value="PHOSPHATE ACETYLTRANSFERASE"/>
    <property type="match status" value="1"/>
</dbReference>
<sequence length="301" mass="32218">MRLEEFFVPPVKRRVAVPFPYEPALLETTSAAAVEGWAEFLFIGETAKIEELASAAGMDPGHYRCIESTREDEACSLAAEALRDGLADLAMKGAVHTANFSRAIFYKEYGLVEPGRLASHIGACELPGFKKILFLTDCAINISPDYDDKLIILKNALETLRGLGVKVPKVALVAPVETVNRKIPATVDADRMVQDYNEGLLTEELGPAVIEGPFGLDVALSAEAARTKGIESRVAGDADILLFPDLNTGNAVYKAFTYAAGGTIAGNLIGPRSPVVLTSRADDNRTKLLSLKMGVSLIPPA</sequence>
<dbReference type="Proteomes" id="UP000018680">
    <property type="component" value="Chromosome"/>
</dbReference>
<dbReference type="KEGG" id="slr:L21SP2_0410"/>
<evidence type="ECO:0000259" key="4">
    <source>
        <dbReference type="Pfam" id="PF01515"/>
    </source>
</evidence>
<dbReference type="Gene3D" id="3.40.718.10">
    <property type="entry name" value="Isopropylmalate Dehydrogenase"/>
    <property type="match status" value="1"/>
</dbReference>
<keyword evidence="6" id="KW-1185">Reference proteome</keyword>
<dbReference type="AlphaFoldDB" id="V5WDH6"/>
<dbReference type="EMBL" id="CP006939">
    <property type="protein sequence ID" value="AHC13842.1"/>
    <property type="molecule type" value="Genomic_DNA"/>
</dbReference>
<dbReference type="OrthoDB" id="9774179at2"/>
<name>V5WDH6_9SPIO</name>
<evidence type="ECO:0000256" key="1">
    <source>
        <dbReference type="ARBA" id="ARBA00005656"/>
    </source>
</evidence>
<comment type="similarity">
    <text evidence="1">Belongs to the phosphate acetyltransferase and butyryltransferase family.</text>
</comment>
<dbReference type="EC" id="2.3.1.8" evidence="5"/>
<dbReference type="SUPFAM" id="SSF53659">
    <property type="entry name" value="Isocitrate/Isopropylmalate dehydrogenase-like"/>
    <property type="match status" value="1"/>
</dbReference>
<feature type="domain" description="Phosphate acetyl/butaryl transferase" evidence="4">
    <location>
        <begin position="74"/>
        <end position="287"/>
    </location>
</feature>
<keyword evidence="2 5" id="KW-0808">Transferase</keyword>
<evidence type="ECO:0000313" key="6">
    <source>
        <dbReference type="Proteomes" id="UP000018680"/>
    </source>
</evidence>
<organism evidence="5 6">
    <name type="scientific">Salinispira pacifica</name>
    <dbReference type="NCBI Taxonomy" id="1307761"/>
    <lineage>
        <taxon>Bacteria</taxon>
        <taxon>Pseudomonadati</taxon>
        <taxon>Spirochaetota</taxon>
        <taxon>Spirochaetia</taxon>
        <taxon>Spirochaetales</taxon>
        <taxon>Spirochaetaceae</taxon>
        <taxon>Salinispira</taxon>
    </lineage>
</organism>
<reference evidence="5 6" key="1">
    <citation type="journal article" date="2015" name="Stand. Genomic Sci.">
        <title>Complete genome sequence and description of Salinispira pacifica gen. nov., sp. nov., a novel spirochaete isolated form a hypersaline microbial mat.</title>
        <authorList>
            <person name="Ben Hania W."/>
            <person name="Joseph M."/>
            <person name="Schumann P."/>
            <person name="Bunk B."/>
            <person name="Fiebig A."/>
            <person name="Sproer C."/>
            <person name="Klenk H.P."/>
            <person name="Fardeau M.L."/>
            <person name="Spring S."/>
        </authorList>
    </citation>
    <scope>NUCLEOTIDE SEQUENCE [LARGE SCALE GENOMIC DNA]</scope>
    <source>
        <strain evidence="5 6">L21-RPul-D2</strain>
    </source>
</reference>
<dbReference type="eggNOG" id="COG0280">
    <property type="taxonomic scope" value="Bacteria"/>
</dbReference>
<dbReference type="InterPro" id="IPR012147">
    <property type="entry name" value="P_Ac_Bu_trans"/>
</dbReference>
<dbReference type="PANTHER" id="PTHR43356:SF2">
    <property type="entry name" value="PHOSPHATE ACETYLTRANSFERASE"/>
    <property type="match status" value="1"/>
</dbReference>
<proteinExistence type="inferred from homology"/>
<dbReference type="HOGENOM" id="CLU_056531_1_0_12"/>
<gene>
    <name evidence="5" type="ORF">L21SP2_0410</name>
</gene>
<dbReference type="GO" id="GO:0008959">
    <property type="term" value="F:phosphate acetyltransferase activity"/>
    <property type="evidence" value="ECO:0007669"/>
    <property type="project" value="UniProtKB-EC"/>
</dbReference>
<protein>
    <submittedName>
        <fullName evidence="5">Phosphate acetyltransferase</fullName>
        <ecNumber evidence="5">2.3.1.8</ecNumber>
    </submittedName>
</protein>
<evidence type="ECO:0000313" key="5">
    <source>
        <dbReference type="EMBL" id="AHC13842.1"/>
    </source>
</evidence>
<keyword evidence="3 5" id="KW-0012">Acyltransferase</keyword>
<dbReference type="InterPro" id="IPR050500">
    <property type="entry name" value="Phos_Acetyltrans/Butyryltrans"/>
</dbReference>